<comment type="caution">
    <text evidence="2">The sequence shown here is derived from an EMBL/GenBank/DDBJ whole genome shotgun (WGS) entry which is preliminary data.</text>
</comment>
<dbReference type="InterPro" id="IPR036425">
    <property type="entry name" value="MoaB/Mog-like_dom_sf"/>
</dbReference>
<dbReference type="InterPro" id="IPR050101">
    <property type="entry name" value="CinA"/>
</dbReference>
<gene>
    <name evidence="2" type="ORF">MPC4_50066</name>
</gene>
<dbReference type="SMART" id="SM00852">
    <property type="entry name" value="MoCF_biosynth"/>
    <property type="match status" value="1"/>
</dbReference>
<dbReference type="Proteomes" id="UP000485880">
    <property type="component" value="Unassembled WGS sequence"/>
</dbReference>
<evidence type="ECO:0000313" key="3">
    <source>
        <dbReference type="Proteomes" id="UP000485880"/>
    </source>
</evidence>
<organism evidence="2 3">
    <name type="scientific">Methylocella tundrae</name>
    <dbReference type="NCBI Taxonomy" id="227605"/>
    <lineage>
        <taxon>Bacteria</taxon>
        <taxon>Pseudomonadati</taxon>
        <taxon>Pseudomonadota</taxon>
        <taxon>Alphaproteobacteria</taxon>
        <taxon>Hyphomicrobiales</taxon>
        <taxon>Beijerinckiaceae</taxon>
        <taxon>Methylocella</taxon>
    </lineage>
</organism>
<dbReference type="Pfam" id="PF24102">
    <property type="entry name" value="FLAD1_M"/>
    <property type="match status" value="1"/>
</dbReference>
<evidence type="ECO:0000259" key="1">
    <source>
        <dbReference type="SMART" id="SM00852"/>
    </source>
</evidence>
<dbReference type="InterPro" id="IPR001453">
    <property type="entry name" value="MoaB/Mog_dom"/>
</dbReference>
<dbReference type="InterPro" id="IPR056596">
    <property type="entry name" value="FLAD1_M"/>
</dbReference>
<name>A0A8B6MCD3_METTU</name>
<accession>A0A8B6MCD3</accession>
<keyword evidence="3" id="KW-1185">Reference proteome</keyword>
<protein>
    <submittedName>
        <fullName evidence="2">Molybdopterin binding domain protein</fullName>
    </submittedName>
</protein>
<evidence type="ECO:0000313" key="2">
    <source>
        <dbReference type="EMBL" id="VTZ51758.1"/>
    </source>
</evidence>
<dbReference type="RefSeq" id="WP_174513483.1">
    <property type="nucleotide sequence ID" value="NZ_CABFMQ020000109.1"/>
</dbReference>
<feature type="domain" description="MoaB/Mog" evidence="1">
    <location>
        <begin position="10"/>
        <end position="171"/>
    </location>
</feature>
<dbReference type="SUPFAM" id="SSF53218">
    <property type="entry name" value="Molybdenum cofactor biosynthesis proteins"/>
    <property type="match status" value="1"/>
</dbReference>
<proteinExistence type="predicted"/>
<dbReference type="CDD" id="cd00885">
    <property type="entry name" value="cinA"/>
    <property type="match status" value="1"/>
</dbReference>
<dbReference type="PANTHER" id="PTHR13939">
    <property type="entry name" value="NICOTINAMIDE-NUCLEOTIDE AMIDOHYDROLASE PNCC"/>
    <property type="match status" value="1"/>
</dbReference>
<dbReference type="EMBL" id="CABFMQ020000109">
    <property type="protein sequence ID" value="VTZ51758.1"/>
    <property type="molecule type" value="Genomic_DNA"/>
</dbReference>
<sequence length="248" mass="26027">MTQKASVTAAVLVIGDEILSGRTKDANSGYIADYLAKIGIDLREIRVVGDIADEIVAALNALRARYDYVFTTGGIGPTHDDITADAVAAALGVGIGEDPRAIKLLLERIKPEALNEARRRMARIPHGARLIENDISKAPGFWIGNVIVMAGVPAIMQSMLDRVAEKLVTGAKVVAKTIEAGGLPEGAYAAGLTDVAKANPELSIGSYPSFQDGAFRNEIVVRGKDTGKVAAAAAAIEALVARLINEQV</sequence>
<dbReference type="Gene3D" id="3.40.980.10">
    <property type="entry name" value="MoaB/Mog-like domain"/>
    <property type="match status" value="1"/>
</dbReference>
<reference evidence="2 3" key="1">
    <citation type="submission" date="2019-05" db="EMBL/GenBank/DDBJ databases">
        <authorList>
            <person name="Farhan Ul Haque M."/>
        </authorList>
    </citation>
    <scope>NUCLEOTIDE SEQUENCE [LARGE SCALE GENOMIC DNA]</scope>
    <source>
        <strain evidence="2">2</strain>
    </source>
</reference>
<dbReference type="Pfam" id="PF00994">
    <property type="entry name" value="MoCF_biosynth"/>
    <property type="match status" value="1"/>
</dbReference>
<dbReference type="AlphaFoldDB" id="A0A8B6MCD3"/>
<dbReference type="PANTHER" id="PTHR13939:SF0">
    <property type="entry name" value="NMN AMIDOHYDROLASE-LIKE PROTEIN YFAY"/>
    <property type="match status" value="1"/>
</dbReference>